<dbReference type="EMBL" id="KV417318">
    <property type="protein sequence ID" value="KZO91760.1"/>
    <property type="molecule type" value="Genomic_DNA"/>
</dbReference>
<evidence type="ECO:0000313" key="3">
    <source>
        <dbReference type="Proteomes" id="UP000076738"/>
    </source>
</evidence>
<protein>
    <submittedName>
        <fullName evidence="2">Uncharacterized protein</fullName>
    </submittedName>
</protein>
<feature type="region of interest" description="Disordered" evidence="1">
    <location>
        <begin position="138"/>
        <end position="161"/>
    </location>
</feature>
<gene>
    <name evidence="2" type="ORF">CALVIDRAFT_333711</name>
</gene>
<evidence type="ECO:0000313" key="2">
    <source>
        <dbReference type="EMBL" id="KZO91760.1"/>
    </source>
</evidence>
<accession>A0A167HLP6</accession>
<dbReference type="AlphaFoldDB" id="A0A167HLP6"/>
<evidence type="ECO:0000256" key="1">
    <source>
        <dbReference type="SAM" id="MobiDB-lite"/>
    </source>
</evidence>
<proteinExistence type="predicted"/>
<dbReference type="Proteomes" id="UP000076738">
    <property type="component" value="Unassembled WGS sequence"/>
</dbReference>
<sequence>MSSHVSRGPLSRDTNLGPLSFCVARRVFALSDWCFRDIVLSENSNFVYNFGPPDHYSSYPCLLPRGRVFARFLPRSRNPHSPTIPDSTQAVPAITKPPSLNIHCHPPAPPSLMASTLSTRPVTIKRGNMDKLRSRLRIQLSDPSHTRPEQEPAESSNSTPTQVGYLTCLVRTLLTIRFYGNRQSKKKKRTFLRQLQLYSPS</sequence>
<organism evidence="2 3">
    <name type="scientific">Calocera viscosa (strain TUFC12733)</name>
    <dbReference type="NCBI Taxonomy" id="1330018"/>
    <lineage>
        <taxon>Eukaryota</taxon>
        <taxon>Fungi</taxon>
        <taxon>Dikarya</taxon>
        <taxon>Basidiomycota</taxon>
        <taxon>Agaricomycotina</taxon>
        <taxon>Dacrymycetes</taxon>
        <taxon>Dacrymycetales</taxon>
        <taxon>Dacrymycetaceae</taxon>
        <taxon>Calocera</taxon>
    </lineage>
</organism>
<keyword evidence="3" id="KW-1185">Reference proteome</keyword>
<reference evidence="2 3" key="1">
    <citation type="journal article" date="2016" name="Mol. Biol. Evol.">
        <title>Comparative Genomics of Early-Diverging Mushroom-Forming Fungi Provides Insights into the Origins of Lignocellulose Decay Capabilities.</title>
        <authorList>
            <person name="Nagy L.G."/>
            <person name="Riley R."/>
            <person name="Tritt A."/>
            <person name="Adam C."/>
            <person name="Daum C."/>
            <person name="Floudas D."/>
            <person name="Sun H."/>
            <person name="Yadav J.S."/>
            <person name="Pangilinan J."/>
            <person name="Larsson K.H."/>
            <person name="Matsuura K."/>
            <person name="Barry K."/>
            <person name="Labutti K."/>
            <person name="Kuo R."/>
            <person name="Ohm R.A."/>
            <person name="Bhattacharya S.S."/>
            <person name="Shirouzu T."/>
            <person name="Yoshinaga Y."/>
            <person name="Martin F.M."/>
            <person name="Grigoriev I.V."/>
            <person name="Hibbett D.S."/>
        </authorList>
    </citation>
    <scope>NUCLEOTIDE SEQUENCE [LARGE SCALE GENOMIC DNA]</scope>
    <source>
        <strain evidence="2 3">TUFC12733</strain>
    </source>
</reference>
<name>A0A167HLP6_CALVF</name>